<dbReference type="GO" id="GO:1990904">
    <property type="term" value="C:ribonucleoprotein complex"/>
    <property type="evidence" value="ECO:0007669"/>
    <property type="project" value="InterPro"/>
</dbReference>
<protein>
    <recommendedName>
        <fullName evidence="8">HTH La-type RNA-binding domain-containing protein</fullName>
    </recommendedName>
</protein>
<dbReference type="GO" id="GO:0003723">
    <property type="term" value="F:RNA binding"/>
    <property type="evidence" value="ECO:0007669"/>
    <property type="project" value="UniProtKB-UniRule"/>
</dbReference>
<keyword evidence="5" id="KW-0539">Nucleus</keyword>
<dbReference type="Gene3D" id="3.30.70.330">
    <property type="match status" value="1"/>
</dbReference>
<feature type="region of interest" description="Disordered" evidence="7">
    <location>
        <begin position="306"/>
        <end position="391"/>
    </location>
</feature>
<dbReference type="Pfam" id="PF05383">
    <property type="entry name" value="La"/>
    <property type="match status" value="1"/>
</dbReference>
<organism evidence="9 10">
    <name type="scientific">Juglans regia</name>
    <name type="common">English walnut</name>
    <dbReference type="NCBI Taxonomy" id="51240"/>
    <lineage>
        <taxon>Eukaryota</taxon>
        <taxon>Viridiplantae</taxon>
        <taxon>Streptophyta</taxon>
        <taxon>Embryophyta</taxon>
        <taxon>Tracheophyta</taxon>
        <taxon>Spermatophyta</taxon>
        <taxon>Magnoliopsida</taxon>
        <taxon>eudicotyledons</taxon>
        <taxon>Gunneridae</taxon>
        <taxon>Pentapetalae</taxon>
        <taxon>rosids</taxon>
        <taxon>fabids</taxon>
        <taxon>Fagales</taxon>
        <taxon>Juglandaceae</taxon>
        <taxon>Juglans</taxon>
    </lineage>
</organism>
<dbReference type="InterPro" id="IPR036388">
    <property type="entry name" value="WH-like_DNA-bd_sf"/>
</dbReference>
<feature type="compositionally biased region" description="Polar residues" evidence="7">
    <location>
        <begin position="378"/>
        <end position="391"/>
    </location>
</feature>
<dbReference type="Gene3D" id="1.10.10.10">
    <property type="entry name" value="Winged helix-like DNA-binding domain superfamily/Winged helix DNA-binding domain"/>
    <property type="match status" value="1"/>
</dbReference>
<dbReference type="InterPro" id="IPR035979">
    <property type="entry name" value="RBD_domain_sf"/>
</dbReference>
<feature type="compositionally biased region" description="Polar residues" evidence="7">
    <location>
        <begin position="321"/>
        <end position="338"/>
    </location>
</feature>
<dbReference type="GO" id="GO:0005634">
    <property type="term" value="C:nucleus"/>
    <property type="evidence" value="ECO:0007669"/>
    <property type="project" value="UniProtKB-SubCell"/>
</dbReference>
<dbReference type="PROSITE" id="PS50961">
    <property type="entry name" value="HTH_LA"/>
    <property type="match status" value="1"/>
</dbReference>
<reference evidence="9" key="1">
    <citation type="submission" date="2015-10" db="EMBL/GenBank/DDBJ databases">
        <authorList>
            <person name="Martinez-Garcia P.J."/>
            <person name="Crepeau M.W."/>
            <person name="Puiu D."/>
            <person name="Gonzalez-Ibeas D."/>
            <person name="Whalen J."/>
            <person name="Stevens K."/>
            <person name="Paul R."/>
            <person name="Butterfield T."/>
            <person name="Britton M."/>
            <person name="Reagan R."/>
            <person name="Chakraborty S."/>
            <person name="Walawage S.L."/>
            <person name="Vasquez-Gross H.A."/>
            <person name="Cardeno C."/>
            <person name="Famula R."/>
            <person name="Pratt K."/>
            <person name="Kuruganti S."/>
            <person name="Aradhya M.K."/>
            <person name="Leslie C.A."/>
            <person name="Dandekar A.M."/>
            <person name="Salzberg S.L."/>
            <person name="Wegrzyn J.L."/>
            <person name="Langley C.H."/>
            <person name="Neale D.B."/>
        </authorList>
    </citation>
    <scope>NUCLEOTIDE SEQUENCE</scope>
    <source>
        <tissue evidence="9">Leaves</tissue>
    </source>
</reference>
<dbReference type="InterPro" id="IPR002344">
    <property type="entry name" value="Lupus_La"/>
</dbReference>
<comment type="caution">
    <text evidence="9">The sequence shown here is derived from an EMBL/GenBank/DDBJ whole genome shotgun (WGS) entry which is preliminary data.</text>
</comment>
<dbReference type="InterPro" id="IPR012677">
    <property type="entry name" value="Nucleotide-bd_a/b_plait_sf"/>
</dbReference>
<dbReference type="SUPFAM" id="SSF54928">
    <property type="entry name" value="RNA-binding domain, RBD"/>
    <property type="match status" value="1"/>
</dbReference>
<evidence type="ECO:0000256" key="6">
    <source>
        <dbReference type="PROSITE-ProRule" id="PRU00332"/>
    </source>
</evidence>
<keyword evidence="4" id="KW-0804">Transcription</keyword>
<sequence length="391" mass="43875">MSFKFNARAREFVPRTYTQMPASACFYPGFNFLGRSNIGGGTSDWLFVGYQEPPPYLISNRPDVVAPPYRTKTVLTDDLKQKIIKQVEYQFSNMSLLANESFVKHMTRDPNGYVPISAIASVKKIKSLVSNNLMLAQALRSSSRLVVSDDGKKVRRKDPFTEKEKEELQSRIVVAENLPEDHSHQYLEKIFGVVGSVKAIQICHPHESHSSCSKGDFSISNKLHALVEYETTDTAQKAVCKKHADFLSSSIPFFFFFCYFSTCNGINSLFQLHQVQKLNDERKWRKGLRVRLLLRRSPKSVVKNRKSEFDGVLEEEEAPSPQVTGDSCQPNNRESGVDSNVEENSVGSKKGCGRGRGKSRGRDQSHGGRAMQLAPSPHLNTSTIQVETSAK</sequence>
<name>A0A833TRL2_JUGRE</name>
<dbReference type="GO" id="GO:0006396">
    <property type="term" value="P:RNA processing"/>
    <property type="evidence" value="ECO:0007669"/>
    <property type="project" value="InterPro"/>
</dbReference>
<evidence type="ECO:0000256" key="7">
    <source>
        <dbReference type="SAM" id="MobiDB-lite"/>
    </source>
</evidence>
<evidence type="ECO:0000256" key="1">
    <source>
        <dbReference type="ARBA" id="ARBA00004123"/>
    </source>
</evidence>
<keyword evidence="3" id="KW-0805">Transcription regulation</keyword>
<accession>A0A833TRL2</accession>
<dbReference type="InterPro" id="IPR036390">
    <property type="entry name" value="WH_DNA-bd_sf"/>
</dbReference>
<evidence type="ECO:0000313" key="10">
    <source>
        <dbReference type="Proteomes" id="UP000619265"/>
    </source>
</evidence>
<keyword evidence="2 6" id="KW-0694">RNA-binding</keyword>
<dbReference type="InterPro" id="IPR000504">
    <property type="entry name" value="RRM_dom"/>
</dbReference>
<dbReference type="PANTHER" id="PTHR22792">
    <property type="entry name" value="LUPUS LA PROTEIN-RELATED"/>
    <property type="match status" value="1"/>
</dbReference>
<dbReference type="SMART" id="SM00715">
    <property type="entry name" value="LA"/>
    <property type="match status" value="1"/>
</dbReference>
<reference evidence="9" key="2">
    <citation type="submission" date="2020-03" db="EMBL/GenBank/DDBJ databases">
        <title>Walnut 2.0.</title>
        <authorList>
            <person name="Marrano A."/>
            <person name="Britton M."/>
            <person name="Zimin A.V."/>
            <person name="Zaini P.A."/>
            <person name="Workman R."/>
            <person name="Puiu D."/>
            <person name="Bianco L."/>
            <person name="Allen B.J."/>
            <person name="Troggio M."/>
            <person name="Leslie C.A."/>
            <person name="Timp W."/>
            <person name="Dendekar A."/>
            <person name="Salzberg S.L."/>
            <person name="Neale D.B."/>
        </authorList>
    </citation>
    <scope>NUCLEOTIDE SEQUENCE</scope>
    <source>
        <tissue evidence="9">Leaves</tissue>
    </source>
</reference>
<dbReference type="PANTHER" id="PTHR22792:SF62">
    <property type="entry name" value="LA-RELATED PROTEIN 7"/>
    <property type="match status" value="1"/>
</dbReference>
<evidence type="ECO:0000256" key="5">
    <source>
        <dbReference type="ARBA" id="ARBA00023242"/>
    </source>
</evidence>
<comment type="subcellular location">
    <subcellularLocation>
        <location evidence="1">Nucleus</location>
    </subcellularLocation>
</comment>
<dbReference type="Proteomes" id="UP000619265">
    <property type="component" value="Unassembled WGS sequence"/>
</dbReference>
<dbReference type="Gramene" id="Jr16_18770_p1">
    <property type="protein sequence ID" value="cds.Jr16_18770_p1"/>
    <property type="gene ID" value="Jr16_18770"/>
</dbReference>
<evidence type="ECO:0000256" key="3">
    <source>
        <dbReference type="ARBA" id="ARBA00023015"/>
    </source>
</evidence>
<dbReference type="InterPro" id="IPR045180">
    <property type="entry name" value="La_dom_prot"/>
</dbReference>
<gene>
    <name evidence="9" type="ORF">F2P56_036535</name>
</gene>
<proteinExistence type="predicted"/>
<dbReference type="InterPro" id="IPR006630">
    <property type="entry name" value="La_HTH"/>
</dbReference>
<dbReference type="EMBL" id="LIHL02000016">
    <property type="protein sequence ID" value="KAF5444028.1"/>
    <property type="molecule type" value="Genomic_DNA"/>
</dbReference>
<dbReference type="Pfam" id="PF00076">
    <property type="entry name" value="RRM_1"/>
    <property type="match status" value="1"/>
</dbReference>
<evidence type="ECO:0000256" key="2">
    <source>
        <dbReference type="ARBA" id="ARBA00022884"/>
    </source>
</evidence>
<evidence type="ECO:0000313" key="9">
    <source>
        <dbReference type="EMBL" id="KAF5444028.1"/>
    </source>
</evidence>
<evidence type="ECO:0000256" key="4">
    <source>
        <dbReference type="ARBA" id="ARBA00023163"/>
    </source>
</evidence>
<feature type="domain" description="HTH La-type RNA-binding" evidence="8">
    <location>
        <begin position="73"/>
        <end position="164"/>
    </location>
</feature>
<dbReference type="PRINTS" id="PR00302">
    <property type="entry name" value="LUPUSLA"/>
</dbReference>
<evidence type="ECO:0000259" key="8">
    <source>
        <dbReference type="PROSITE" id="PS50961"/>
    </source>
</evidence>
<dbReference type="AlphaFoldDB" id="A0A833TRL2"/>
<dbReference type="SUPFAM" id="SSF46785">
    <property type="entry name" value="Winged helix' DNA-binding domain"/>
    <property type="match status" value="1"/>
</dbReference>